<dbReference type="InterPro" id="IPR037185">
    <property type="entry name" value="EmrE-like"/>
</dbReference>
<reference evidence="7" key="1">
    <citation type="submission" date="2023-04" db="EMBL/GenBank/DDBJ databases">
        <title>Black Yeasts Isolated from many extreme environments.</title>
        <authorList>
            <person name="Coleine C."/>
            <person name="Stajich J.E."/>
            <person name="Selbmann L."/>
        </authorList>
    </citation>
    <scope>NUCLEOTIDE SEQUENCE</scope>
    <source>
        <strain evidence="7">CCFEE 5312</strain>
    </source>
</reference>
<name>A0AAJ0GH06_9PEZI</name>
<dbReference type="GO" id="GO:0016020">
    <property type="term" value="C:membrane"/>
    <property type="evidence" value="ECO:0007669"/>
    <property type="project" value="UniProtKB-SubCell"/>
</dbReference>
<dbReference type="Proteomes" id="UP001271007">
    <property type="component" value="Unassembled WGS sequence"/>
</dbReference>
<feature type="transmembrane region" description="Helical" evidence="6">
    <location>
        <begin position="269"/>
        <end position="288"/>
    </location>
</feature>
<dbReference type="PANTHER" id="PTHR12570">
    <property type="match status" value="1"/>
</dbReference>
<organism evidence="7 8">
    <name type="scientific">Extremus antarcticus</name>
    <dbReference type="NCBI Taxonomy" id="702011"/>
    <lineage>
        <taxon>Eukaryota</taxon>
        <taxon>Fungi</taxon>
        <taxon>Dikarya</taxon>
        <taxon>Ascomycota</taxon>
        <taxon>Pezizomycotina</taxon>
        <taxon>Dothideomycetes</taxon>
        <taxon>Dothideomycetidae</taxon>
        <taxon>Mycosphaerellales</taxon>
        <taxon>Extremaceae</taxon>
        <taxon>Extremus</taxon>
    </lineage>
</organism>
<evidence type="ECO:0000256" key="4">
    <source>
        <dbReference type="ARBA" id="ARBA00023136"/>
    </source>
</evidence>
<keyword evidence="2 6" id="KW-0812">Transmembrane</keyword>
<proteinExistence type="predicted"/>
<evidence type="ECO:0000256" key="2">
    <source>
        <dbReference type="ARBA" id="ARBA00022692"/>
    </source>
</evidence>
<dbReference type="Pfam" id="PF05653">
    <property type="entry name" value="Mg_trans_NIPA"/>
    <property type="match status" value="1"/>
</dbReference>
<evidence type="ECO:0000313" key="8">
    <source>
        <dbReference type="Proteomes" id="UP001271007"/>
    </source>
</evidence>
<feature type="transmembrane region" description="Helical" evidence="6">
    <location>
        <begin position="211"/>
        <end position="228"/>
    </location>
</feature>
<comment type="subcellular location">
    <subcellularLocation>
        <location evidence="1">Membrane</location>
        <topology evidence="1">Multi-pass membrane protein</topology>
    </subcellularLocation>
</comment>
<dbReference type="PANTHER" id="PTHR12570:SF85">
    <property type="entry name" value="DUF803 DOMAIN MEMBRANE PROTEIN (AFU_ORTHOLOGUE AFUA_1G15880)"/>
    <property type="match status" value="1"/>
</dbReference>
<keyword evidence="4 6" id="KW-0472">Membrane</keyword>
<accession>A0AAJ0GH06</accession>
<feature type="transmembrane region" description="Helical" evidence="6">
    <location>
        <begin position="6"/>
        <end position="24"/>
    </location>
</feature>
<feature type="compositionally biased region" description="Gly residues" evidence="5">
    <location>
        <begin position="361"/>
        <end position="382"/>
    </location>
</feature>
<dbReference type="EMBL" id="JAWDJX010000003">
    <property type="protein sequence ID" value="KAK3057397.1"/>
    <property type="molecule type" value="Genomic_DNA"/>
</dbReference>
<feature type="transmembrane region" description="Helical" evidence="6">
    <location>
        <begin position="143"/>
        <end position="159"/>
    </location>
</feature>
<keyword evidence="3 6" id="KW-1133">Transmembrane helix</keyword>
<protein>
    <recommendedName>
        <fullName evidence="9">DUF803-domain-containing protein</fullName>
    </recommendedName>
</protein>
<comment type="caution">
    <text evidence="7">The sequence shown here is derived from an EMBL/GenBank/DDBJ whole genome shotgun (WGS) entry which is preliminary data.</text>
</comment>
<dbReference type="SUPFAM" id="SSF103481">
    <property type="entry name" value="Multidrug resistance efflux transporter EmrE"/>
    <property type="match status" value="1"/>
</dbReference>
<evidence type="ECO:0000256" key="3">
    <source>
        <dbReference type="ARBA" id="ARBA00022989"/>
    </source>
</evidence>
<feature type="transmembrane region" description="Helical" evidence="6">
    <location>
        <begin position="102"/>
        <end position="123"/>
    </location>
</feature>
<keyword evidence="8" id="KW-1185">Reference proteome</keyword>
<sequence length="456" mass="48488">MEDKYIGLALAVTSTLGIGASFVITKKGLNAAAERHGFEGDGFEYLRNGTWWAGIITMVVGEICNFSAYAFAPAILVTPLGALSVLIGAVLGSYFLGEQLGILGRVGCAICLIGSVIIVLHAPPDKELKNVGELLNYALKPGFMVYCFIVTVFAAAMIYKVAPKYGKKNPMIYISICSTVGSISIMAIKGFGIAIKLTIGGHNQLGNPSTYVFLIVVVVCILTQMNYFNKALSQFSTNIVNPLYYVTFTTFTLLASFILFSGFNTTDAVNTISLLAGFLTIFTGVYLLNLSREDPDGANLGIHNADTRGKYAEVDGIPTDPLGALQTRMSMQARRSGEMDPRERHRRSSSWTLRSPIVGRGSEGGGFGGTSGAGGAGRGSRGPSGDQQHLMHSYDVDATGLSELAEDSDEDSAQKRTSFEVANGEGSSGGTFGPPRRVQSEVVNAGQGKGFDSPRR</sequence>
<evidence type="ECO:0000256" key="6">
    <source>
        <dbReference type="SAM" id="Phobius"/>
    </source>
</evidence>
<dbReference type="InterPro" id="IPR008521">
    <property type="entry name" value="Mg_trans_NIPA"/>
</dbReference>
<feature type="region of interest" description="Disordered" evidence="5">
    <location>
        <begin position="330"/>
        <end position="456"/>
    </location>
</feature>
<feature type="transmembrane region" description="Helical" evidence="6">
    <location>
        <begin position="74"/>
        <end position="95"/>
    </location>
</feature>
<gene>
    <name evidence="7" type="ORF">LTR09_001581</name>
</gene>
<dbReference type="AlphaFoldDB" id="A0AAJ0GH06"/>
<evidence type="ECO:0000313" key="7">
    <source>
        <dbReference type="EMBL" id="KAK3057397.1"/>
    </source>
</evidence>
<feature type="transmembrane region" description="Helical" evidence="6">
    <location>
        <begin position="171"/>
        <end position="199"/>
    </location>
</feature>
<feature type="transmembrane region" description="Helical" evidence="6">
    <location>
        <begin position="45"/>
        <end position="68"/>
    </location>
</feature>
<dbReference type="GO" id="GO:0015095">
    <property type="term" value="F:magnesium ion transmembrane transporter activity"/>
    <property type="evidence" value="ECO:0007669"/>
    <property type="project" value="InterPro"/>
</dbReference>
<feature type="transmembrane region" description="Helical" evidence="6">
    <location>
        <begin position="240"/>
        <end position="263"/>
    </location>
</feature>
<evidence type="ECO:0000256" key="1">
    <source>
        <dbReference type="ARBA" id="ARBA00004141"/>
    </source>
</evidence>
<evidence type="ECO:0000256" key="5">
    <source>
        <dbReference type="SAM" id="MobiDB-lite"/>
    </source>
</evidence>
<evidence type="ECO:0008006" key="9">
    <source>
        <dbReference type="Google" id="ProtNLM"/>
    </source>
</evidence>